<name>A0A7D3V590_9VIRU</name>
<reference evidence="1 2" key="1">
    <citation type="submission" date="2020-04" db="EMBL/GenBank/DDBJ databases">
        <title>Advantages and limits of metagenomic assembly and binning of a giant virus.</title>
        <authorList>
            <person name="Schulz F."/>
            <person name="Andreani J."/>
            <person name="Francis R."/>
            <person name="Boudjemaa H."/>
            <person name="Bou Khalil J.Y."/>
            <person name="Lee J."/>
            <person name="La Scola B."/>
            <person name="Woyke T."/>
        </authorList>
    </citation>
    <scope>NUCLEOTIDE SEQUENCE [LARGE SCALE GENOMIC DNA]</scope>
    <source>
        <strain evidence="1 2">FV1/VV64</strain>
    </source>
</reference>
<organism evidence="1 2">
    <name type="scientific">Fadolivirus FV1/VV64</name>
    <dbReference type="NCBI Taxonomy" id="3070911"/>
    <lineage>
        <taxon>Viruses</taxon>
        <taxon>Varidnaviria</taxon>
        <taxon>Bamfordvirae</taxon>
        <taxon>Nucleocytoviricota</taxon>
        <taxon>Megaviricetes</taxon>
        <taxon>Imitervirales</taxon>
        <taxon>Mimiviridae</taxon>
        <taxon>Klosneuvirinae</taxon>
        <taxon>Fadolivirus</taxon>
        <taxon>Fadolivirus algeromassiliense</taxon>
    </lineage>
</organism>
<dbReference type="EMBL" id="MT418680">
    <property type="protein sequence ID" value="QKF93695.1"/>
    <property type="molecule type" value="Genomic_DNA"/>
</dbReference>
<sequence length="128" mass="15322">MSNEELSLEKRIENLKKRINDYEQMDENSKISNVQEYKEIQKEKDICSTIIDGYKQSLNDPKTKKDNKKKQTNDNISELLNKMYEIKKIIEGNNLEVDKMVTYYQELCNIRNILNDHFKNKKMEIVNI</sequence>
<protein>
    <submittedName>
        <fullName evidence="1">Uncharacterized protein</fullName>
    </submittedName>
</protein>
<evidence type="ECO:0000313" key="1">
    <source>
        <dbReference type="EMBL" id="QKF93695.1"/>
    </source>
</evidence>
<dbReference type="Proteomes" id="UP001162001">
    <property type="component" value="Segment"/>
</dbReference>
<evidence type="ECO:0000313" key="2">
    <source>
        <dbReference type="Proteomes" id="UP001162001"/>
    </source>
</evidence>
<proteinExistence type="predicted"/>
<accession>A0A7D3V590</accession>
<gene>
    <name evidence="1" type="ORF">Fadolivirus_1_237</name>
</gene>
<keyword evidence="2" id="KW-1185">Reference proteome</keyword>